<dbReference type="PANTHER" id="PTHR12110">
    <property type="entry name" value="HYDROXYPYRUVATE ISOMERASE"/>
    <property type="match status" value="1"/>
</dbReference>
<name>A0ABY8QTI9_9MICO</name>
<organism evidence="3 4">
    <name type="scientific">Saxibacter everestensis</name>
    <dbReference type="NCBI Taxonomy" id="2909229"/>
    <lineage>
        <taxon>Bacteria</taxon>
        <taxon>Bacillati</taxon>
        <taxon>Actinomycetota</taxon>
        <taxon>Actinomycetes</taxon>
        <taxon>Micrococcales</taxon>
        <taxon>Brevibacteriaceae</taxon>
        <taxon>Saxibacter</taxon>
    </lineage>
</organism>
<proteinExistence type="predicted"/>
<gene>
    <name evidence="3" type="ORF">LWF01_00155</name>
</gene>
<dbReference type="Proteomes" id="UP001209083">
    <property type="component" value="Chromosome"/>
</dbReference>
<reference evidence="3 4" key="1">
    <citation type="submission" date="2023-05" db="EMBL/GenBank/DDBJ databases">
        <title>Lithophilousrod everest ZFBP1038 complete genpme.</title>
        <authorList>
            <person name="Tian M."/>
        </authorList>
    </citation>
    <scope>NUCLEOTIDE SEQUENCE [LARGE SCALE GENOMIC DNA]</scope>
    <source>
        <strain evidence="3 4">ZFBP1038</strain>
    </source>
</reference>
<dbReference type="RefSeq" id="WP_349639012.1">
    <property type="nucleotide sequence ID" value="NZ_CP090958.1"/>
</dbReference>
<feature type="domain" description="Xylose isomerase-like TIM barrel" evidence="2">
    <location>
        <begin position="35"/>
        <end position="277"/>
    </location>
</feature>
<evidence type="ECO:0000313" key="4">
    <source>
        <dbReference type="Proteomes" id="UP001209083"/>
    </source>
</evidence>
<dbReference type="GO" id="GO:0016853">
    <property type="term" value="F:isomerase activity"/>
    <property type="evidence" value="ECO:0007669"/>
    <property type="project" value="UniProtKB-KW"/>
</dbReference>
<dbReference type="InterPro" id="IPR050312">
    <property type="entry name" value="IolE/XylAMocC-like"/>
</dbReference>
<protein>
    <submittedName>
        <fullName evidence="3">Sugar phosphate isomerase/epimerase family protein</fullName>
    </submittedName>
</protein>
<dbReference type="SUPFAM" id="SSF51658">
    <property type="entry name" value="Xylose isomerase-like"/>
    <property type="match status" value="1"/>
</dbReference>
<dbReference type="InterPro" id="IPR013022">
    <property type="entry name" value="Xyl_isomerase-like_TIM-brl"/>
</dbReference>
<dbReference type="Gene3D" id="3.20.20.150">
    <property type="entry name" value="Divalent-metal-dependent TIM barrel enzymes"/>
    <property type="match status" value="1"/>
</dbReference>
<dbReference type="Pfam" id="PF01261">
    <property type="entry name" value="AP_endonuc_2"/>
    <property type="match status" value="1"/>
</dbReference>
<dbReference type="PANTHER" id="PTHR12110:SF41">
    <property type="entry name" value="INOSOSE DEHYDRATASE"/>
    <property type="match status" value="1"/>
</dbReference>
<accession>A0ABY8QTI9</accession>
<keyword evidence="4" id="KW-1185">Reference proteome</keyword>
<evidence type="ECO:0000259" key="2">
    <source>
        <dbReference type="Pfam" id="PF01261"/>
    </source>
</evidence>
<dbReference type="EMBL" id="CP090958">
    <property type="protein sequence ID" value="WGW12213.1"/>
    <property type="molecule type" value="Genomic_DNA"/>
</dbReference>
<sequence length="294" mass="31873">MLDHAAANRQWGGNQLGISSFILASPFSDQDVDQFDYALKLGYDLFEVCIEDTNLVSSQALNSAAERTGLAISICGAFGPERDVSHEDFANRREGIGYLKHCVDVAAEVGSPHVAGPMYSATGKARLLSPAERAEQRAQAVDSLREAADYAGERGVRLAIEPLNRFETDLVNTVEQGLELCSLIDRENVGLMLDTFHMNIEEKAPGAAIRLAGDKVFHFQVSENDRGTPGSGNVAWADVFSALRDINYRGAIVVESFLPTVAEIARAVSLWRPVAGSMDELAREGLAFIQASVR</sequence>
<keyword evidence="3" id="KW-0413">Isomerase</keyword>
<evidence type="ECO:0000313" key="3">
    <source>
        <dbReference type="EMBL" id="WGW12213.1"/>
    </source>
</evidence>
<evidence type="ECO:0000256" key="1">
    <source>
        <dbReference type="ARBA" id="ARBA00023277"/>
    </source>
</evidence>
<dbReference type="InterPro" id="IPR036237">
    <property type="entry name" value="Xyl_isomerase-like_sf"/>
</dbReference>
<keyword evidence="1" id="KW-0119">Carbohydrate metabolism</keyword>